<dbReference type="STRING" id="525903.Taci_0384"/>
<organism evidence="2 3">
    <name type="scientific">Thermanaerovibrio acidaminovorans (strain ATCC 49978 / DSM 6589 / Su883)</name>
    <name type="common">Selenomonas acidaminovorans</name>
    <dbReference type="NCBI Taxonomy" id="525903"/>
    <lineage>
        <taxon>Bacteria</taxon>
        <taxon>Thermotogati</taxon>
        <taxon>Synergistota</taxon>
        <taxon>Synergistia</taxon>
        <taxon>Synergistales</taxon>
        <taxon>Synergistaceae</taxon>
        <taxon>Thermanaerovibrio</taxon>
    </lineage>
</organism>
<keyword evidence="1" id="KW-1133">Transmembrane helix</keyword>
<feature type="transmembrane region" description="Helical" evidence="1">
    <location>
        <begin position="29"/>
        <end position="51"/>
    </location>
</feature>
<keyword evidence="1" id="KW-0472">Membrane</keyword>
<dbReference type="EMBL" id="CP001818">
    <property type="protein sequence ID" value="ACZ18621.1"/>
    <property type="molecule type" value="Genomic_DNA"/>
</dbReference>
<dbReference type="Proteomes" id="UP000002030">
    <property type="component" value="Chromosome"/>
</dbReference>
<accession>D1B8L8</accession>
<evidence type="ECO:0000313" key="3">
    <source>
        <dbReference type="Proteomes" id="UP000002030"/>
    </source>
</evidence>
<dbReference type="KEGG" id="tai:Taci_0384"/>
<gene>
    <name evidence="2" type="ordered locus">Taci_0384</name>
</gene>
<dbReference type="EnsemblBacteria" id="ACZ18621">
    <property type="protein sequence ID" value="ACZ18621"/>
    <property type="gene ID" value="Taci_0384"/>
</dbReference>
<keyword evidence="3" id="KW-1185">Reference proteome</keyword>
<reference evidence="2 3" key="1">
    <citation type="journal article" date="2009" name="Stand. Genomic Sci.">
        <title>Complete genome sequence of Thermanaerovibrio acidaminovorans type strain (Su883).</title>
        <authorList>
            <person name="Chovatia M."/>
            <person name="Sikorski J."/>
            <person name="Schroder M."/>
            <person name="Lapidus A."/>
            <person name="Nolan M."/>
            <person name="Tice H."/>
            <person name="Glavina Del Rio T."/>
            <person name="Copeland A."/>
            <person name="Cheng J.F."/>
            <person name="Lucas S."/>
            <person name="Chen F."/>
            <person name="Bruce D."/>
            <person name="Goodwin L."/>
            <person name="Pitluck S."/>
            <person name="Ivanova N."/>
            <person name="Mavromatis K."/>
            <person name="Ovchinnikova G."/>
            <person name="Pati A."/>
            <person name="Chen A."/>
            <person name="Palaniappan K."/>
            <person name="Land M."/>
            <person name="Hauser L."/>
            <person name="Chang Y.J."/>
            <person name="Jeffries C.D."/>
            <person name="Chain P."/>
            <person name="Saunders E."/>
            <person name="Detter J.C."/>
            <person name="Brettin T."/>
            <person name="Rohde M."/>
            <person name="Goker M."/>
            <person name="Spring S."/>
            <person name="Bristow J."/>
            <person name="Markowitz V."/>
            <person name="Hugenholtz P."/>
            <person name="Kyrpides N.C."/>
            <person name="Klenk H.P."/>
            <person name="Eisen J.A."/>
        </authorList>
    </citation>
    <scope>NUCLEOTIDE SEQUENCE [LARGE SCALE GENOMIC DNA]</scope>
    <source>
        <strain evidence="3">ATCC 49978 / DSM 6589 / Su883</strain>
    </source>
</reference>
<evidence type="ECO:0000313" key="2">
    <source>
        <dbReference type="EMBL" id="ACZ18621.1"/>
    </source>
</evidence>
<feature type="transmembrane region" description="Helical" evidence="1">
    <location>
        <begin position="63"/>
        <end position="83"/>
    </location>
</feature>
<proteinExistence type="predicted"/>
<protein>
    <submittedName>
        <fullName evidence="2">Uncharacterized protein</fullName>
    </submittedName>
</protein>
<evidence type="ECO:0000256" key="1">
    <source>
        <dbReference type="SAM" id="Phobius"/>
    </source>
</evidence>
<dbReference type="RefSeq" id="WP_012869137.1">
    <property type="nucleotide sequence ID" value="NC_013522.1"/>
</dbReference>
<name>D1B8L8_THEAS</name>
<keyword evidence="1" id="KW-0812">Transmembrane</keyword>
<dbReference type="HOGENOM" id="CLU_168351_0_0_0"/>
<sequence>MEPIAKFVLGVLDAIEAEMRLLLALSARWALGMFLSISFLVLGIAFGAYGASLWLRPRVGGPLAFGLVGLALALCGWGCCLWASGSRRRGS</sequence>
<dbReference type="AlphaFoldDB" id="D1B8L8"/>